<name>A0ABS3W674_9BACL</name>
<protein>
    <submittedName>
        <fullName evidence="2">Uncharacterized protein</fullName>
    </submittedName>
</protein>
<organism evidence="2 3">
    <name type="scientific">Paenibacillus artemisiicola</name>
    <dbReference type="NCBI Taxonomy" id="1172618"/>
    <lineage>
        <taxon>Bacteria</taxon>
        <taxon>Bacillati</taxon>
        <taxon>Bacillota</taxon>
        <taxon>Bacilli</taxon>
        <taxon>Bacillales</taxon>
        <taxon>Paenibacillaceae</taxon>
        <taxon>Paenibacillus</taxon>
    </lineage>
</organism>
<sequence length="76" mass="8364">MILQIGGYVVLVVVWSVFSVRSFLRKQQTKEAVIYGSLMGVCAVIGSLLLSKAPIPSPLAPYLLLFRPFGELILKK</sequence>
<reference evidence="2 3" key="1">
    <citation type="submission" date="2021-03" db="EMBL/GenBank/DDBJ databases">
        <title>Paenibacillus artemisicola MWE-103 whole genome sequence.</title>
        <authorList>
            <person name="Ham Y.J."/>
        </authorList>
    </citation>
    <scope>NUCLEOTIDE SEQUENCE [LARGE SCALE GENOMIC DNA]</scope>
    <source>
        <strain evidence="2 3">MWE-103</strain>
    </source>
</reference>
<keyword evidence="1" id="KW-0472">Membrane</keyword>
<dbReference type="EMBL" id="JAGGDJ010000003">
    <property type="protein sequence ID" value="MBO7743788.1"/>
    <property type="molecule type" value="Genomic_DNA"/>
</dbReference>
<keyword evidence="1" id="KW-1133">Transmembrane helix</keyword>
<evidence type="ECO:0000256" key="1">
    <source>
        <dbReference type="SAM" id="Phobius"/>
    </source>
</evidence>
<gene>
    <name evidence="2" type="ORF">I8J29_06235</name>
</gene>
<feature type="transmembrane region" description="Helical" evidence="1">
    <location>
        <begin position="6"/>
        <end position="24"/>
    </location>
</feature>
<accession>A0ABS3W674</accession>
<keyword evidence="3" id="KW-1185">Reference proteome</keyword>
<evidence type="ECO:0000313" key="2">
    <source>
        <dbReference type="EMBL" id="MBO7743788.1"/>
    </source>
</evidence>
<feature type="transmembrane region" description="Helical" evidence="1">
    <location>
        <begin position="33"/>
        <end position="55"/>
    </location>
</feature>
<comment type="caution">
    <text evidence="2">The sequence shown here is derived from an EMBL/GenBank/DDBJ whole genome shotgun (WGS) entry which is preliminary data.</text>
</comment>
<evidence type="ECO:0000313" key="3">
    <source>
        <dbReference type="Proteomes" id="UP000670947"/>
    </source>
</evidence>
<dbReference type="Proteomes" id="UP000670947">
    <property type="component" value="Unassembled WGS sequence"/>
</dbReference>
<proteinExistence type="predicted"/>
<keyword evidence="1" id="KW-0812">Transmembrane</keyword>
<dbReference type="RefSeq" id="WP_208846821.1">
    <property type="nucleotide sequence ID" value="NZ_JAGGDJ010000003.1"/>
</dbReference>